<dbReference type="Pfam" id="PF00293">
    <property type="entry name" value="NUDIX"/>
    <property type="match status" value="1"/>
</dbReference>
<keyword evidence="2" id="KW-0378">Hydrolase</keyword>
<evidence type="ECO:0000259" key="4">
    <source>
        <dbReference type="PROSITE" id="PS51462"/>
    </source>
</evidence>
<dbReference type="InterPro" id="IPR020084">
    <property type="entry name" value="NUDIX_hydrolase_CS"/>
</dbReference>
<dbReference type="PROSITE" id="PS51462">
    <property type="entry name" value="NUDIX"/>
    <property type="match status" value="1"/>
</dbReference>
<dbReference type="PROSITE" id="PS00893">
    <property type="entry name" value="NUDIX_BOX"/>
    <property type="match status" value="1"/>
</dbReference>
<name>A0A1H1YVX7_9ACTN</name>
<dbReference type="PANTHER" id="PTHR43046:SF16">
    <property type="entry name" value="ADP-RIBOSE PYROPHOSPHATASE YJHB-RELATED"/>
    <property type="match status" value="1"/>
</dbReference>
<feature type="domain" description="Nudix hydrolase" evidence="4">
    <location>
        <begin position="19"/>
        <end position="147"/>
    </location>
</feature>
<dbReference type="AlphaFoldDB" id="A0A1H1YVX7"/>
<feature type="region of interest" description="Disordered" evidence="3">
    <location>
        <begin position="145"/>
        <end position="164"/>
    </location>
</feature>
<evidence type="ECO:0000313" key="5">
    <source>
        <dbReference type="EMBL" id="SDT25558.1"/>
    </source>
</evidence>
<dbReference type="InterPro" id="IPR015797">
    <property type="entry name" value="NUDIX_hydrolase-like_dom_sf"/>
</dbReference>
<accession>A0A1H1YVX7</accession>
<dbReference type="SUPFAM" id="SSF55811">
    <property type="entry name" value="Nudix"/>
    <property type="match status" value="1"/>
</dbReference>
<dbReference type="Proteomes" id="UP000198688">
    <property type="component" value="Chromosome I"/>
</dbReference>
<dbReference type="EMBL" id="LT629758">
    <property type="protein sequence ID" value="SDT25558.1"/>
    <property type="molecule type" value="Genomic_DNA"/>
</dbReference>
<sequence>MPVPEFIIALRNKIGHDPLPLPGVVAVVLDEQGRVLMVRRSDTGEWALTTGCLEPGEQPAAGAVREVREETGVDVVVERLLSVETLDLEVLPNGDQVHWLAIGLLCRVVGGQARVNDDESVEVGWFAPDEVPPLPPHQQRCLTHARSGDRRAMTPGTAAGQWTA</sequence>
<evidence type="ECO:0000256" key="2">
    <source>
        <dbReference type="ARBA" id="ARBA00022801"/>
    </source>
</evidence>
<dbReference type="InterPro" id="IPR000086">
    <property type="entry name" value="NUDIX_hydrolase_dom"/>
</dbReference>
<gene>
    <name evidence="5" type="ORF">SAMN04489716_3022</name>
</gene>
<comment type="cofactor">
    <cofactor evidence="1">
        <name>Mg(2+)</name>
        <dbReference type="ChEBI" id="CHEBI:18420"/>
    </cofactor>
</comment>
<protein>
    <submittedName>
        <fullName evidence="5">ADP-ribose pyrophosphatase YjhB, NUDIX family</fullName>
    </submittedName>
</protein>
<dbReference type="OrthoDB" id="9814308at2"/>
<evidence type="ECO:0000313" key="6">
    <source>
        <dbReference type="Proteomes" id="UP000198688"/>
    </source>
</evidence>
<dbReference type="CDD" id="cd18879">
    <property type="entry name" value="NUDIX_Hydrolase"/>
    <property type="match status" value="1"/>
</dbReference>
<dbReference type="Gene3D" id="3.90.79.10">
    <property type="entry name" value="Nucleoside Triphosphate Pyrophosphohydrolase"/>
    <property type="match status" value="1"/>
</dbReference>
<keyword evidence="6" id="KW-1185">Reference proteome</keyword>
<dbReference type="GO" id="GO:0016787">
    <property type="term" value="F:hydrolase activity"/>
    <property type="evidence" value="ECO:0007669"/>
    <property type="project" value="UniProtKB-KW"/>
</dbReference>
<evidence type="ECO:0000256" key="3">
    <source>
        <dbReference type="SAM" id="MobiDB-lite"/>
    </source>
</evidence>
<reference evidence="5 6" key="1">
    <citation type="submission" date="2016-10" db="EMBL/GenBank/DDBJ databases">
        <authorList>
            <person name="de Groot N.N."/>
        </authorList>
    </citation>
    <scope>NUCLEOTIDE SEQUENCE [LARGE SCALE GENOMIC DNA]</scope>
    <source>
        <strain evidence="5 6">DSM 43941</strain>
    </source>
</reference>
<dbReference type="STRING" id="113562.SAMN04489716_3022"/>
<proteinExistence type="predicted"/>
<dbReference type="RefSeq" id="WP_092545220.1">
    <property type="nucleotide sequence ID" value="NZ_BOMJ01000001.1"/>
</dbReference>
<evidence type="ECO:0000256" key="1">
    <source>
        <dbReference type="ARBA" id="ARBA00001946"/>
    </source>
</evidence>
<dbReference type="PANTHER" id="PTHR43046">
    <property type="entry name" value="GDP-MANNOSE MANNOSYL HYDROLASE"/>
    <property type="match status" value="1"/>
</dbReference>
<organism evidence="5 6">
    <name type="scientific">Actinoplanes derwentensis</name>
    <dbReference type="NCBI Taxonomy" id="113562"/>
    <lineage>
        <taxon>Bacteria</taxon>
        <taxon>Bacillati</taxon>
        <taxon>Actinomycetota</taxon>
        <taxon>Actinomycetes</taxon>
        <taxon>Micromonosporales</taxon>
        <taxon>Micromonosporaceae</taxon>
        <taxon>Actinoplanes</taxon>
    </lineage>
</organism>